<gene>
    <name evidence="1" type="ORF">FYJ75_09790</name>
</gene>
<organism evidence="1 2">
    <name type="scientific">Roseburia porci</name>
    <dbReference type="NCBI Taxonomy" id="2605790"/>
    <lineage>
        <taxon>Bacteria</taxon>
        <taxon>Bacillati</taxon>
        <taxon>Bacillota</taxon>
        <taxon>Clostridia</taxon>
        <taxon>Lachnospirales</taxon>
        <taxon>Lachnospiraceae</taxon>
        <taxon>Roseburia</taxon>
    </lineage>
</organism>
<dbReference type="AlphaFoldDB" id="A0A6L5YTJ5"/>
<protein>
    <submittedName>
        <fullName evidence="1">LysR family transcriptional regulator</fullName>
    </submittedName>
</protein>
<reference evidence="1 2" key="1">
    <citation type="submission" date="2019-08" db="EMBL/GenBank/DDBJ databases">
        <title>In-depth cultivation of the pig gut microbiome towards novel bacterial diversity and tailored functional studies.</title>
        <authorList>
            <person name="Wylensek D."/>
            <person name="Hitch T.C.A."/>
            <person name="Clavel T."/>
        </authorList>
    </citation>
    <scope>NUCLEOTIDE SEQUENCE [LARGE SCALE GENOMIC DNA]</scope>
    <source>
        <strain evidence="1 2">MUC/MUC-530-WT-4D</strain>
    </source>
</reference>
<proteinExistence type="predicted"/>
<evidence type="ECO:0000313" key="1">
    <source>
        <dbReference type="EMBL" id="MST75309.1"/>
    </source>
</evidence>
<evidence type="ECO:0000313" key="2">
    <source>
        <dbReference type="Proteomes" id="UP000474024"/>
    </source>
</evidence>
<accession>A0A6L5YTJ5</accession>
<name>A0A6L5YTJ5_9FIRM</name>
<keyword evidence="2" id="KW-1185">Reference proteome</keyword>
<comment type="caution">
    <text evidence="1">The sequence shown here is derived from an EMBL/GenBank/DDBJ whole genome shotgun (WGS) entry which is preliminary data.</text>
</comment>
<sequence>MEGEKRFLTATDVSQIMECSVSRAYTIIRQLNDEMTSKGYIVNRGKINAKYFYERVYDGKGVACE</sequence>
<dbReference type="EMBL" id="VUNI01000016">
    <property type="protein sequence ID" value="MST75309.1"/>
    <property type="molecule type" value="Genomic_DNA"/>
</dbReference>
<dbReference type="RefSeq" id="WP_154430267.1">
    <property type="nucleotide sequence ID" value="NZ_VUNI01000016.1"/>
</dbReference>
<dbReference type="Proteomes" id="UP000474024">
    <property type="component" value="Unassembled WGS sequence"/>
</dbReference>